<dbReference type="RefSeq" id="XP_067079884.1">
    <property type="nucleotide sequence ID" value="XM_067223783.1"/>
</dbReference>
<dbReference type="AlphaFoldDB" id="A0A1G4I9U2"/>
<accession>A0A1G4I9U2</accession>
<reference evidence="2" key="1">
    <citation type="submission" date="2016-09" db="EMBL/GenBank/DDBJ databases">
        <authorList>
            <person name="Hebert L."/>
            <person name="Moumen B."/>
        </authorList>
    </citation>
    <scope>NUCLEOTIDE SEQUENCE [LARGE SCALE GENOMIC DNA]</scope>
    <source>
        <strain evidence="2">OVI</strain>
    </source>
</reference>
<proteinExistence type="predicted"/>
<dbReference type="VEuPathDB" id="TriTrypDB:TEOVI_000525600"/>
<keyword evidence="3" id="KW-1185">Reference proteome</keyword>
<evidence type="ECO:0000313" key="3">
    <source>
        <dbReference type="Proteomes" id="UP000195570"/>
    </source>
</evidence>
<sequence length="325" mass="37269">MPLRTDYARYPRDVREKQNVTRPAGERRLADLHLTAYPSVLNSNALAAADSSETPPKPVAQNKPYMEKPPVELMTTNQLTALLSKMAKEEALKDTTKGTPLGGVECTELDRKTTYRLDYCNKDVPGFHTRQRVIPDYMKNWTETEKDDIREARKYPYLSIPQSVLNCRPTTYRRDYIPTAQPNEYRTLSHKTNLQDMPPSFAYSTYALDDPRRIIKYDEVVAACSKPKCMLWKSYSPRDSFRAKTGVAKDVAEELRLLQELRGPSNRSSESSSVAGKQRESSVECKKPILLPGLRGMGYRMAPGDGKEYIWLPRDHFCHRIVYDY</sequence>
<protein>
    <submittedName>
        <fullName evidence="2">Uncharacterized protein</fullName>
    </submittedName>
</protein>
<dbReference type="GeneID" id="92379196"/>
<evidence type="ECO:0000313" key="2">
    <source>
        <dbReference type="EMBL" id="SCU68801.1"/>
    </source>
</evidence>
<evidence type="ECO:0000256" key="1">
    <source>
        <dbReference type="SAM" id="MobiDB-lite"/>
    </source>
</evidence>
<organism evidence="2 3">
    <name type="scientific">Trypanosoma equiperdum</name>
    <dbReference type="NCBI Taxonomy" id="5694"/>
    <lineage>
        <taxon>Eukaryota</taxon>
        <taxon>Discoba</taxon>
        <taxon>Euglenozoa</taxon>
        <taxon>Kinetoplastea</taxon>
        <taxon>Metakinetoplastina</taxon>
        <taxon>Trypanosomatida</taxon>
        <taxon>Trypanosomatidae</taxon>
        <taxon>Trypanosoma</taxon>
    </lineage>
</organism>
<name>A0A1G4I9U2_TRYEQ</name>
<feature type="region of interest" description="Disordered" evidence="1">
    <location>
        <begin position="1"/>
        <end position="24"/>
    </location>
</feature>
<comment type="caution">
    <text evidence="2">The sequence shown here is derived from an EMBL/GenBank/DDBJ whole genome shotgun (WGS) entry which is preliminary data.</text>
</comment>
<dbReference type="Proteomes" id="UP000195570">
    <property type="component" value="Unassembled WGS sequence"/>
</dbReference>
<gene>
    <name evidence="2" type="ORF">TEOVI_000525600</name>
</gene>
<dbReference type="EMBL" id="CZPT02001075">
    <property type="protein sequence ID" value="SCU68801.1"/>
    <property type="molecule type" value="Genomic_DNA"/>
</dbReference>
<feature type="region of interest" description="Disordered" evidence="1">
    <location>
        <begin position="261"/>
        <end position="281"/>
    </location>
</feature>